<evidence type="ECO:0000313" key="4">
    <source>
        <dbReference type="EMBL" id="MET7030090.1"/>
    </source>
</evidence>
<accession>A0ABV2U033</accession>
<keyword evidence="1 2" id="KW-0732">Signal</keyword>
<dbReference type="InterPro" id="IPR026444">
    <property type="entry name" value="Secre_tail"/>
</dbReference>
<feature type="chain" id="PRO_5046789547" evidence="2">
    <location>
        <begin position="19"/>
        <end position="1877"/>
    </location>
</feature>
<sequence length="1877" mass="200859">MRKIITLLFILITSVCLGQRFHLATSNNVNISTSECFNVTPAALASNDGEIRITDFTGNTISTTTGIFEFDVRPFEFIVKKAECRYIEGPNRGKTFTLGGGYTITIDPTFDSYYEAGNNGALYFEEINTSVLYELNCNTNSIDASNIIVDTDVVEWEYRFEGNTKVLENSQSRASLPIDFENFDIDLNANNNKLIDFRYKLNGNVFSPWRTYTIVVCSPKLIEPNGIIEENETCGGNNYGSVTLTFDRNVAEGYQMRYFIRQGTPPSDPSQLDLKSENPFPAQSYADISDVALVDVGGGEYSGTYSGLDGSFTDTNGVTFDSADYYIIYQEVRYDFPNVGDVDVKSGEITPKFTISRPSEIRIDIPSENVIQPKCAGEKGSVTVVGSGGGYAPNTNAELEYGIQGDPNSWQPSPTFSDLDGGNYVFLARSPNGCIGESGSITINSLTPLTFSNPNSGRASSNTSRDGFITINYDGGIPNYSFKLEKQITETSNFEEVSTITIINNTQIKRVEFGELEIGTYRITITDDNNCTLTSENIDVTSDPVPDLASEQTDQISCFGGSDGRVSAEVSNFTSNYRYQWVINGAASSIQSGSSGIIELNSINTPGDYVLRVSSGRVSDADFNDPDNFSTTTATYLINEPDPVVMDSPVPNDVSCNGSNDGSIVLVLSGGTNYEYTYELAPIESDWIPLNGNTITNLPPGFYRVTVRNENGCESAPSASVFIDEPDQLLVSEISEQRKNVTINGGNNGEIVIESSGGTGPHSFAWSGPNGFTSDQPNLFGLTAGEYQVVVTDSNNCSVNLGPIPITEPGPLGITSLNPTNVLCKGDATGGIEAEVSGTPPFTFIWTKDSDPSFTGPDQAVIGGLAVGTYTLELSDASGDPTVSSSVVVTEPLDALLSEVITTDVSCFNGGDGQITINATGGTTPYQYAIDDGFGYQTANTFTNLSPRTYIVTVQDSNGCLYNANVVVGEPDAITIDTTNTSVTDASTTGGSDGTIDLEVIGGTGAYSYEWSGPNVNGSAAQYLTGLVAGAYQVLVTDDNGCTFSGEFNVGEPGPLAITNIQEFNVGCNGESTGSITTTVTGNGTITFEWRDVASNNVISIAGKDLEDVPAGIYTLTIADETANPPVSSRQITIQEPEELTVDIIPTEVSCFGGDDGVLQVNVSGGTPPFAYAIDGINFQNNNQFNNLVAGTYEVTVRDTNNCEVFTSGVITQPQELGIIVDQEKNLTAANTADGAISITVFGGTAPFSYQWSSDNGFTSTDEDISNLEGGTYTLVIRDANNIIDGDGCYFTRDFRIAEPGELIASLSQTVFLDCYGDDFGELSANVDGGVAPYTYQWFAIQNGSNTLLSEDSGIIGDLSAGEYFVRVTDANSISIDTAPLIIVAPDLLEIYIDGKVDVLCYGEATGNIAISVVGGTEPYQYYWDNGETTEDLSGLLAGDYVIEVVDANGCFTESSITIEAPSDPLRIASANLEDVSEYEANDGRITLEISGGSGSYGIRWTRLSDNAFVGETKSIENLSANTYEVAITDGNGCTFSESYIVSQPDIVEETMVSPSCAGTSDGSISVVVNKGNGVFTYSWNTGDTTSDINGLPAGTYTVTIGGFGDGPITRTYVLEDPLPLMVDLGEDRVLCDGQQLELDATVADPTATYLWSSDQGYTSTESKVILTETGNYTLVVESQNGCTAQGAIFIDVSSDEISAEFAVSSQVFVGEPLILVDISYPLPERLEWIIPEEATVVKKDNDEAELVFNSPGEYEIGIITHRGPCSAQQTKKVLVLAKDATVSEEEIEFNKKVVENFVVFPNPTSGQFNTQINLTERGNVSIRVFSFANNALIASEKARGESSYDISMDISGKPAGVYAVVLETPYGTSLRKIILK</sequence>
<keyword evidence="5" id="KW-1185">Reference proteome</keyword>
<protein>
    <submittedName>
        <fullName evidence="4">T9SS type A sorting domain-containing protein</fullName>
    </submittedName>
</protein>
<organism evidence="4 5">
    <name type="scientific">Sediminicola luteus</name>
    <dbReference type="NCBI Taxonomy" id="319238"/>
    <lineage>
        <taxon>Bacteria</taxon>
        <taxon>Pseudomonadati</taxon>
        <taxon>Bacteroidota</taxon>
        <taxon>Flavobacteriia</taxon>
        <taxon>Flavobacteriales</taxon>
        <taxon>Flavobacteriaceae</taxon>
        <taxon>Sediminicola</taxon>
    </lineage>
</organism>
<dbReference type="Gene3D" id="2.60.40.740">
    <property type="match status" value="3"/>
</dbReference>
<dbReference type="Proteomes" id="UP001549773">
    <property type="component" value="Unassembled WGS sequence"/>
</dbReference>
<proteinExistence type="predicted"/>
<evidence type="ECO:0000256" key="2">
    <source>
        <dbReference type="SAM" id="SignalP"/>
    </source>
</evidence>
<evidence type="ECO:0000256" key="1">
    <source>
        <dbReference type="ARBA" id="ARBA00022729"/>
    </source>
</evidence>
<name>A0ABV2U033_9FLAO</name>
<dbReference type="Pfam" id="PF18962">
    <property type="entry name" value="Por_Secre_tail"/>
    <property type="match status" value="1"/>
</dbReference>
<feature type="signal peptide" evidence="2">
    <location>
        <begin position="1"/>
        <end position="18"/>
    </location>
</feature>
<evidence type="ECO:0000259" key="3">
    <source>
        <dbReference type="Pfam" id="PF18962"/>
    </source>
</evidence>
<dbReference type="Gene3D" id="2.60.40.10">
    <property type="entry name" value="Immunoglobulins"/>
    <property type="match status" value="3"/>
</dbReference>
<dbReference type="RefSeq" id="WP_354618881.1">
    <property type="nucleotide sequence ID" value="NZ_JBEWYP010000006.1"/>
</dbReference>
<dbReference type="Pfam" id="PF13573">
    <property type="entry name" value="SprB"/>
    <property type="match status" value="10"/>
</dbReference>
<dbReference type="InterPro" id="IPR025667">
    <property type="entry name" value="SprB_repeat"/>
</dbReference>
<dbReference type="NCBIfam" id="TIGR04183">
    <property type="entry name" value="Por_Secre_tail"/>
    <property type="match status" value="1"/>
</dbReference>
<feature type="domain" description="Secretion system C-terminal sorting" evidence="3">
    <location>
        <begin position="1800"/>
        <end position="1875"/>
    </location>
</feature>
<dbReference type="InterPro" id="IPR013783">
    <property type="entry name" value="Ig-like_fold"/>
</dbReference>
<reference evidence="4 5" key="1">
    <citation type="submission" date="2024-07" db="EMBL/GenBank/DDBJ databases">
        <title>The genome sequence of type strain Sediminicola luteus GDMCC 1.2596T.</title>
        <authorList>
            <person name="Liu Y."/>
        </authorList>
    </citation>
    <scope>NUCLEOTIDE SEQUENCE [LARGE SCALE GENOMIC DNA]</scope>
    <source>
        <strain evidence="4 5">GDMCC 1.2596</strain>
    </source>
</reference>
<gene>
    <name evidence="4" type="ORF">ABXZ32_11825</name>
</gene>
<evidence type="ECO:0000313" key="5">
    <source>
        <dbReference type="Proteomes" id="UP001549773"/>
    </source>
</evidence>
<dbReference type="EMBL" id="JBEWYP010000006">
    <property type="protein sequence ID" value="MET7030090.1"/>
    <property type="molecule type" value="Genomic_DNA"/>
</dbReference>
<comment type="caution">
    <text evidence="4">The sequence shown here is derived from an EMBL/GenBank/DDBJ whole genome shotgun (WGS) entry which is preliminary data.</text>
</comment>